<reference evidence="2 3" key="1">
    <citation type="submission" date="2016-06" db="EMBL/GenBank/DDBJ databases">
        <title>Draft genome sequence of Flavobacterium succinicans strain DD5b.</title>
        <authorList>
            <person name="Poehlein A."/>
            <person name="Daniel R."/>
            <person name="Simeonova D.D."/>
        </authorList>
    </citation>
    <scope>NUCLEOTIDE SEQUENCE [LARGE SCALE GENOMIC DNA]</scope>
    <source>
        <strain evidence="2 3">DD5b</strain>
    </source>
</reference>
<dbReference type="Proteomes" id="UP000093807">
    <property type="component" value="Unassembled WGS sequence"/>
</dbReference>
<evidence type="ECO:0000259" key="1">
    <source>
        <dbReference type="Pfam" id="PF00534"/>
    </source>
</evidence>
<dbReference type="EMBL" id="JMTM01000007">
    <property type="protein sequence ID" value="OAZ05389.1"/>
    <property type="molecule type" value="Genomic_DNA"/>
</dbReference>
<dbReference type="EC" id="2.4.1.57" evidence="2"/>
<protein>
    <submittedName>
        <fullName evidence="2">GDP-mannose-dependent alpha-(1-2)-phosphatidylinositol mannosyltransferase</fullName>
        <ecNumber evidence="2">2.4.1.57</ecNumber>
    </submittedName>
</protein>
<evidence type="ECO:0000313" key="2">
    <source>
        <dbReference type="EMBL" id="OAZ05389.1"/>
    </source>
</evidence>
<organism evidence="2 3">
    <name type="scientific">Flavobacterium succinicans</name>
    <dbReference type="NCBI Taxonomy" id="29536"/>
    <lineage>
        <taxon>Bacteria</taxon>
        <taxon>Pseudomonadati</taxon>
        <taxon>Bacteroidota</taxon>
        <taxon>Flavobacteriia</taxon>
        <taxon>Flavobacteriales</taxon>
        <taxon>Flavobacteriaceae</taxon>
        <taxon>Flavobacterium</taxon>
    </lineage>
</organism>
<dbReference type="Pfam" id="PF00534">
    <property type="entry name" value="Glycos_transf_1"/>
    <property type="match status" value="1"/>
</dbReference>
<name>A0A199XVN2_9FLAO</name>
<sequence>MRLLDMMSTACFTRKVDYVLLDTYSTTNFWYAFVVSRICNLRNLRYIPILHGGNLPQRWLTNPKSCTLLFHQAYRNVCPSPYLLQVFETLACPNLLLIPNALEGSHYFFKERTFVKPKLLWVRAFAELYNPMMAVNVFAQLVEEFPDAELCMVGPDKDGSLEKTKQLAQGLGLKVTFPGQLSRSEWSVLSEQYDIFINTTHFDNMPVSVIEAMSLGLAVVSTSVGGIPFLIEDGEEGLLVGDNEVQDMGNTIKSIVKDPSVFIGITKKAREKASSYEWEKVKEKWLTIFNNP</sequence>
<dbReference type="SUPFAM" id="SSF53756">
    <property type="entry name" value="UDP-Glycosyltransferase/glycogen phosphorylase"/>
    <property type="match status" value="1"/>
</dbReference>
<dbReference type="GO" id="GO:0016757">
    <property type="term" value="F:glycosyltransferase activity"/>
    <property type="evidence" value="ECO:0007669"/>
    <property type="project" value="UniProtKB-KW"/>
</dbReference>
<dbReference type="PANTHER" id="PTHR12526:SF630">
    <property type="entry name" value="GLYCOSYLTRANSFERASE"/>
    <property type="match status" value="1"/>
</dbReference>
<dbReference type="InterPro" id="IPR001296">
    <property type="entry name" value="Glyco_trans_1"/>
</dbReference>
<dbReference type="AlphaFoldDB" id="A0A199XVN2"/>
<dbReference type="CDD" id="cd03801">
    <property type="entry name" value="GT4_PimA-like"/>
    <property type="match status" value="1"/>
</dbReference>
<comment type="caution">
    <text evidence="2">The sequence shown here is derived from an EMBL/GenBank/DDBJ whole genome shotgun (WGS) entry which is preliminary data.</text>
</comment>
<dbReference type="PANTHER" id="PTHR12526">
    <property type="entry name" value="GLYCOSYLTRANSFERASE"/>
    <property type="match status" value="1"/>
</dbReference>
<gene>
    <name evidence="2" type="primary">pimA</name>
    <name evidence="2" type="ORF">FLB_01880</name>
</gene>
<proteinExistence type="predicted"/>
<keyword evidence="3" id="KW-1185">Reference proteome</keyword>
<evidence type="ECO:0000313" key="3">
    <source>
        <dbReference type="Proteomes" id="UP000093807"/>
    </source>
</evidence>
<keyword evidence="2" id="KW-0808">Transferase</keyword>
<feature type="domain" description="Glycosyl transferase family 1" evidence="1">
    <location>
        <begin position="116"/>
        <end position="268"/>
    </location>
</feature>
<accession>A0A199XVN2</accession>
<dbReference type="PATRIC" id="fig|29536.5.peg.195"/>
<keyword evidence="2" id="KW-0328">Glycosyltransferase</keyword>
<dbReference type="Gene3D" id="3.40.50.2000">
    <property type="entry name" value="Glycogen Phosphorylase B"/>
    <property type="match status" value="2"/>
</dbReference>